<evidence type="ECO:0000256" key="1">
    <source>
        <dbReference type="SAM" id="MobiDB-lite"/>
    </source>
</evidence>
<dbReference type="STRING" id="574651.SAMN04487968_11735"/>
<dbReference type="EMBL" id="FOLB01000017">
    <property type="protein sequence ID" value="SFC97264.1"/>
    <property type="molecule type" value="Genomic_DNA"/>
</dbReference>
<evidence type="ECO:0000313" key="2">
    <source>
        <dbReference type="EMBL" id="SFC97264.1"/>
    </source>
</evidence>
<feature type="compositionally biased region" description="Polar residues" evidence="1">
    <location>
        <begin position="412"/>
        <end position="424"/>
    </location>
</feature>
<keyword evidence="3" id="KW-1185">Reference proteome</keyword>
<name>A0A1I1NHT0_9ACTN</name>
<dbReference type="Proteomes" id="UP000198832">
    <property type="component" value="Unassembled WGS sequence"/>
</dbReference>
<evidence type="ECO:0000313" key="3">
    <source>
        <dbReference type="Proteomes" id="UP000198832"/>
    </source>
</evidence>
<dbReference type="AlphaFoldDB" id="A0A1I1NHT0"/>
<protein>
    <submittedName>
        <fullName evidence="2">Uncharacterized protein</fullName>
    </submittedName>
</protein>
<dbReference type="RefSeq" id="WP_175507740.1">
    <property type="nucleotide sequence ID" value="NZ_FOLB01000017.1"/>
</dbReference>
<sequence length="436" mass="46779">MVSHTQNPDDEVSYGALLAMATEATAAAVATSTSPSRDPQQAADLLVDFERFLAVGGRHLALLMAPASSRGSGIRQAHRDASYRLSDLTMERRGDNPWADAGDWLGLAHDVLATHLSPTGQLRTSEVEVLLEAGVQGTAVARVISLLEEPLARSHGLVTRVRSIQPAREPFFSHNRAFRLRQLMQSALLSLASAPPLPVAPGSAVEAVDHLLPAVTSVGVGFEALGNGLTALRLLRQLSYRQSQGDERANTHTLTELCTLGATVSRTAQELLPLAHNPLDRVHRANAVDQLATAEAAWRDLGQHLFPRVQGLTRAPTLYRDAIITVTSDAKRRPAVTEAVLGTLPQLAVDASRTVGRLQAHGELVWCGRRPGQLATRWHPLDPTQARVLASGFAAAGRLSRTAYEVWRHSPGGSTTERLSSAHTGGQRRLELGATS</sequence>
<proteinExistence type="predicted"/>
<reference evidence="2 3" key="1">
    <citation type="submission" date="2016-10" db="EMBL/GenBank/DDBJ databases">
        <authorList>
            <person name="de Groot N.N."/>
        </authorList>
    </citation>
    <scope>NUCLEOTIDE SEQUENCE [LARGE SCALE GENOMIC DNA]</scope>
    <source>
        <strain evidence="2 3">CGMCC 1.7056</strain>
    </source>
</reference>
<accession>A0A1I1NHT0</accession>
<gene>
    <name evidence="2" type="ORF">SAMN04487968_11735</name>
</gene>
<organism evidence="2 3">
    <name type="scientific">Nocardioides terrae</name>
    <dbReference type="NCBI Taxonomy" id="574651"/>
    <lineage>
        <taxon>Bacteria</taxon>
        <taxon>Bacillati</taxon>
        <taxon>Actinomycetota</taxon>
        <taxon>Actinomycetes</taxon>
        <taxon>Propionibacteriales</taxon>
        <taxon>Nocardioidaceae</taxon>
        <taxon>Nocardioides</taxon>
    </lineage>
</organism>
<feature type="region of interest" description="Disordered" evidence="1">
    <location>
        <begin position="409"/>
        <end position="436"/>
    </location>
</feature>